<proteinExistence type="predicted"/>
<organism evidence="1 2">
    <name type="scientific">Canavalia gladiata</name>
    <name type="common">Sword bean</name>
    <name type="synonym">Dolichos gladiatus</name>
    <dbReference type="NCBI Taxonomy" id="3824"/>
    <lineage>
        <taxon>Eukaryota</taxon>
        <taxon>Viridiplantae</taxon>
        <taxon>Streptophyta</taxon>
        <taxon>Embryophyta</taxon>
        <taxon>Tracheophyta</taxon>
        <taxon>Spermatophyta</taxon>
        <taxon>Magnoliopsida</taxon>
        <taxon>eudicotyledons</taxon>
        <taxon>Gunneridae</taxon>
        <taxon>Pentapetalae</taxon>
        <taxon>rosids</taxon>
        <taxon>fabids</taxon>
        <taxon>Fabales</taxon>
        <taxon>Fabaceae</taxon>
        <taxon>Papilionoideae</taxon>
        <taxon>50 kb inversion clade</taxon>
        <taxon>NPAAA clade</taxon>
        <taxon>indigoferoid/millettioid clade</taxon>
        <taxon>Phaseoleae</taxon>
        <taxon>Canavalia</taxon>
    </lineage>
</organism>
<gene>
    <name evidence="1" type="ORF">VNO77_44024</name>
</gene>
<sequence length="191" mass="21328">MHILDFTWGQGYFARRACMWLNLFEVKIMGCGGSNTGTWVTGQRVLHHLINLLNNFVEDHSLNPRDFGFCMPLNTAPVSNSTTAGTVGWFEVPQHHPSGCKKAIYLGTRRLIQDLFIPFLAGTKSLTLIAGAPASLEIYLWPRTSRNLLNVFPTILDVTMENRKPPERPGEFPDGEQLLLLSPSSSSFPLL</sequence>
<dbReference type="AlphaFoldDB" id="A0AAN9JXG5"/>
<accession>A0AAN9JXG5</accession>
<name>A0AAN9JXG5_CANGL</name>
<comment type="caution">
    <text evidence="1">The sequence shown here is derived from an EMBL/GenBank/DDBJ whole genome shotgun (WGS) entry which is preliminary data.</text>
</comment>
<dbReference type="EMBL" id="JAYMYQ010000011">
    <property type="protein sequence ID" value="KAK7306104.1"/>
    <property type="molecule type" value="Genomic_DNA"/>
</dbReference>
<dbReference type="Proteomes" id="UP001367508">
    <property type="component" value="Unassembled WGS sequence"/>
</dbReference>
<protein>
    <submittedName>
        <fullName evidence="1">Uncharacterized protein</fullName>
    </submittedName>
</protein>
<keyword evidence="2" id="KW-1185">Reference proteome</keyword>
<evidence type="ECO:0000313" key="2">
    <source>
        <dbReference type="Proteomes" id="UP001367508"/>
    </source>
</evidence>
<reference evidence="1 2" key="1">
    <citation type="submission" date="2024-01" db="EMBL/GenBank/DDBJ databases">
        <title>The genomes of 5 underutilized Papilionoideae crops provide insights into root nodulation and disease resistanc.</title>
        <authorList>
            <person name="Jiang F."/>
        </authorList>
    </citation>
    <scope>NUCLEOTIDE SEQUENCE [LARGE SCALE GENOMIC DNA]</scope>
    <source>
        <strain evidence="1">LVBAO_FW01</strain>
        <tissue evidence="1">Leaves</tissue>
    </source>
</reference>
<evidence type="ECO:0000313" key="1">
    <source>
        <dbReference type="EMBL" id="KAK7306104.1"/>
    </source>
</evidence>